<feature type="compositionally biased region" description="Polar residues" evidence="4">
    <location>
        <begin position="105"/>
        <end position="121"/>
    </location>
</feature>
<evidence type="ECO:0000256" key="4">
    <source>
        <dbReference type="SAM" id="MobiDB-lite"/>
    </source>
</evidence>
<evidence type="ECO:0000313" key="7">
    <source>
        <dbReference type="Proteomes" id="UP001163046"/>
    </source>
</evidence>
<sequence length="477" mass="51871">MADTNYKGLLQIHCQKAKVELPHYSCTQRIQGYSPVFLANLTVLGRNFASKAEFSSKKQAEKNVAKVALRELGLLGTDIKPITLQEGHHEQSTLAANDRSDGPVVSTSVADESQEGTHSTPISSVEICTTGSVQDPHISAAEVVGIASSPITQTPVTTASNISLSFKNALQERAQKMGLALPGYETIREGSGFVCTVTFNGQHFKSEGFSSNKKLAQQSAASVAIKLLNSEQGMEGKSPTIKTDAPLEMKGPVATPEKFDAKVSYKNLFQENCQQRGSKPPAYSTSWDGSGYISVVHFGDKTVSSKVPCTTKKQAEQIAAREALLAIGVYNPEDVYKGSKKNKSKRMSAARVGFTRTWIHSRGGQEPLLNAWGDLDYVWDQGVANKRRKLDSSESPANRSGQFEGTSFALPLEHRQDLTVAEIWKEKKNIVIVGDAESSFILYCTRVPGTCNIFNTRTMSLVLLEPGKGKFLTLISQ</sequence>
<dbReference type="Pfam" id="PF00035">
    <property type="entry name" value="dsrm"/>
    <property type="match status" value="3"/>
</dbReference>
<reference evidence="6" key="1">
    <citation type="submission" date="2023-01" db="EMBL/GenBank/DDBJ databases">
        <title>Genome assembly of the deep-sea coral Lophelia pertusa.</title>
        <authorList>
            <person name="Herrera S."/>
            <person name="Cordes E."/>
        </authorList>
    </citation>
    <scope>NUCLEOTIDE SEQUENCE</scope>
    <source>
        <strain evidence="6">USNM1676648</strain>
        <tissue evidence="6">Polyp</tissue>
    </source>
</reference>
<evidence type="ECO:0000256" key="3">
    <source>
        <dbReference type="PROSITE-ProRule" id="PRU00266"/>
    </source>
</evidence>
<evidence type="ECO:0000256" key="2">
    <source>
        <dbReference type="ARBA" id="ARBA00022884"/>
    </source>
</evidence>
<evidence type="ECO:0000256" key="1">
    <source>
        <dbReference type="ARBA" id="ARBA00022737"/>
    </source>
</evidence>
<comment type="caution">
    <text evidence="6">The sequence shown here is derived from an EMBL/GenBank/DDBJ whole genome shotgun (WGS) entry which is preliminary data.</text>
</comment>
<protein>
    <submittedName>
        <fullName evidence="6">Double-stranded RNA-binding protein</fullName>
    </submittedName>
</protein>
<dbReference type="Proteomes" id="UP001163046">
    <property type="component" value="Unassembled WGS sequence"/>
</dbReference>
<proteinExistence type="predicted"/>
<dbReference type="GO" id="GO:0003723">
    <property type="term" value="F:RNA binding"/>
    <property type="evidence" value="ECO:0007669"/>
    <property type="project" value="UniProtKB-UniRule"/>
</dbReference>
<feature type="domain" description="DRBM" evidence="5">
    <location>
        <begin position="165"/>
        <end position="230"/>
    </location>
</feature>
<evidence type="ECO:0000313" key="6">
    <source>
        <dbReference type="EMBL" id="KAJ7365866.1"/>
    </source>
</evidence>
<dbReference type="SMART" id="SM00358">
    <property type="entry name" value="DSRM"/>
    <property type="match status" value="3"/>
</dbReference>
<dbReference type="SUPFAM" id="SSF54768">
    <property type="entry name" value="dsRNA-binding domain-like"/>
    <property type="match status" value="3"/>
</dbReference>
<gene>
    <name evidence="6" type="primary">DRB2</name>
    <name evidence="6" type="ORF">OS493_002588</name>
</gene>
<evidence type="ECO:0000259" key="5">
    <source>
        <dbReference type="PROSITE" id="PS50137"/>
    </source>
</evidence>
<dbReference type="EMBL" id="MU827302">
    <property type="protein sequence ID" value="KAJ7365866.1"/>
    <property type="molecule type" value="Genomic_DNA"/>
</dbReference>
<dbReference type="PANTHER" id="PTHR46031:SF37">
    <property type="entry name" value="DRBM DOMAIN-CONTAINING PROTEIN"/>
    <property type="match status" value="1"/>
</dbReference>
<keyword evidence="7" id="KW-1185">Reference proteome</keyword>
<dbReference type="Gene3D" id="3.30.160.20">
    <property type="match status" value="3"/>
</dbReference>
<accession>A0A9W9YT86</accession>
<organism evidence="6 7">
    <name type="scientific">Desmophyllum pertusum</name>
    <dbReference type="NCBI Taxonomy" id="174260"/>
    <lineage>
        <taxon>Eukaryota</taxon>
        <taxon>Metazoa</taxon>
        <taxon>Cnidaria</taxon>
        <taxon>Anthozoa</taxon>
        <taxon>Hexacorallia</taxon>
        <taxon>Scleractinia</taxon>
        <taxon>Caryophylliina</taxon>
        <taxon>Caryophylliidae</taxon>
        <taxon>Desmophyllum</taxon>
    </lineage>
</organism>
<feature type="domain" description="DRBM" evidence="5">
    <location>
        <begin position="5"/>
        <end position="74"/>
    </location>
</feature>
<dbReference type="AlphaFoldDB" id="A0A9W9YT86"/>
<keyword evidence="2 3" id="KW-0694">RNA-binding</keyword>
<keyword evidence="1" id="KW-0677">Repeat</keyword>
<dbReference type="OrthoDB" id="5988181at2759"/>
<feature type="region of interest" description="Disordered" evidence="4">
    <location>
        <begin position="87"/>
        <end position="121"/>
    </location>
</feature>
<name>A0A9W9YT86_9CNID</name>
<dbReference type="InterPro" id="IPR014720">
    <property type="entry name" value="dsRBD_dom"/>
</dbReference>
<dbReference type="PROSITE" id="PS50137">
    <property type="entry name" value="DS_RBD"/>
    <property type="match status" value="2"/>
</dbReference>
<dbReference type="PANTHER" id="PTHR46031">
    <property type="match status" value="1"/>
</dbReference>